<dbReference type="RefSeq" id="WP_231003108.1">
    <property type="nucleotide sequence ID" value="NZ_JAJNEC010000004.1"/>
</dbReference>
<proteinExistence type="predicted"/>
<comment type="caution">
    <text evidence="2">The sequence shown here is derived from an EMBL/GenBank/DDBJ whole genome shotgun (WGS) entry which is preliminary data.</text>
</comment>
<accession>A0ABS8PM80</accession>
<gene>
    <name evidence="2" type="ORF">LQ567_05485</name>
</gene>
<reference evidence="2 3" key="1">
    <citation type="submission" date="2021-11" db="EMBL/GenBank/DDBJ databases">
        <title>Genomic of Niabella pedocola.</title>
        <authorList>
            <person name="Wu T."/>
        </authorList>
    </citation>
    <scope>NUCLEOTIDE SEQUENCE [LARGE SCALE GENOMIC DNA]</scope>
    <source>
        <strain evidence="2 3">JCM 31011</strain>
    </source>
</reference>
<dbReference type="Proteomes" id="UP001199816">
    <property type="component" value="Unassembled WGS sequence"/>
</dbReference>
<evidence type="ECO:0000313" key="3">
    <source>
        <dbReference type="Proteomes" id="UP001199816"/>
    </source>
</evidence>
<name>A0ABS8PM80_9BACT</name>
<keyword evidence="1" id="KW-1133">Transmembrane helix</keyword>
<evidence type="ECO:0008006" key="4">
    <source>
        <dbReference type="Google" id="ProtNLM"/>
    </source>
</evidence>
<keyword evidence="1" id="KW-0472">Membrane</keyword>
<protein>
    <recommendedName>
        <fullName evidence="4">Cardiolipin synthase N-terminal domain-containing protein</fullName>
    </recommendedName>
</protein>
<evidence type="ECO:0000313" key="2">
    <source>
        <dbReference type="EMBL" id="MCD2422205.1"/>
    </source>
</evidence>
<sequence>MRWLIFLSRVAFLCGVMVILALSLLFNEWNKGETISSAIITSGYVLGMIILPLVNLIYLICWIAGKKPGTIVPRWLILFNIACLLLIFVYIFFVE</sequence>
<feature type="transmembrane region" description="Helical" evidence="1">
    <location>
        <begin position="38"/>
        <end position="63"/>
    </location>
</feature>
<dbReference type="EMBL" id="JAJNEC010000004">
    <property type="protein sequence ID" value="MCD2422205.1"/>
    <property type="molecule type" value="Genomic_DNA"/>
</dbReference>
<keyword evidence="3" id="KW-1185">Reference proteome</keyword>
<evidence type="ECO:0000256" key="1">
    <source>
        <dbReference type="SAM" id="Phobius"/>
    </source>
</evidence>
<keyword evidence="1" id="KW-0812">Transmembrane</keyword>
<feature type="transmembrane region" description="Helical" evidence="1">
    <location>
        <begin position="75"/>
        <end position="93"/>
    </location>
</feature>
<organism evidence="2 3">
    <name type="scientific">Niabella pedocola</name>
    <dbReference type="NCBI Taxonomy" id="1752077"/>
    <lineage>
        <taxon>Bacteria</taxon>
        <taxon>Pseudomonadati</taxon>
        <taxon>Bacteroidota</taxon>
        <taxon>Chitinophagia</taxon>
        <taxon>Chitinophagales</taxon>
        <taxon>Chitinophagaceae</taxon>
        <taxon>Niabella</taxon>
    </lineage>
</organism>
<feature type="transmembrane region" description="Helical" evidence="1">
    <location>
        <begin position="7"/>
        <end position="26"/>
    </location>
</feature>